<dbReference type="InterPro" id="IPR012093">
    <property type="entry name" value="Pirin"/>
</dbReference>
<dbReference type="SUPFAM" id="SSF51182">
    <property type="entry name" value="RmlC-like cupins"/>
    <property type="match status" value="1"/>
</dbReference>
<dbReference type="InterPro" id="IPR014710">
    <property type="entry name" value="RmlC-like_jellyroll"/>
</dbReference>
<organism evidence="3">
    <name type="scientific">hydrothermal vent metagenome</name>
    <dbReference type="NCBI Taxonomy" id="652676"/>
    <lineage>
        <taxon>unclassified sequences</taxon>
        <taxon>metagenomes</taxon>
        <taxon>ecological metagenomes</taxon>
    </lineage>
</organism>
<protein>
    <recommendedName>
        <fullName evidence="2">Pirin N-terminal domain-containing protein</fullName>
    </recommendedName>
</protein>
<proteinExistence type="inferred from homology"/>
<accession>A0A3B0VGS3</accession>
<comment type="similarity">
    <text evidence="1">Belongs to the pirin family.</text>
</comment>
<feature type="domain" description="Pirin N-terminal" evidence="2">
    <location>
        <begin position="60"/>
        <end position="121"/>
    </location>
</feature>
<dbReference type="InterPro" id="IPR011051">
    <property type="entry name" value="RmlC_Cupin_sf"/>
</dbReference>
<evidence type="ECO:0000256" key="1">
    <source>
        <dbReference type="ARBA" id="ARBA00008416"/>
    </source>
</evidence>
<dbReference type="EMBL" id="UOEU01000188">
    <property type="protein sequence ID" value="VAW31266.1"/>
    <property type="molecule type" value="Genomic_DNA"/>
</dbReference>
<name>A0A3B0VGS3_9ZZZZ</name>
<dbReference type="Pfam" id="PF02678">
    <property type="entry name" value="Pirin"/>
    <property type="match status" value="1"/>
</dbReference>
<sequence>MSSMFDSVITNLDINSYLQFYKADTFPTIHPVHWLTSHFAVGGYSPLQRLSGMLTAHMTQIAPRNGFRWHPHRGLEIFTYVIDGELYHEDTTGGKGAIMAGEVQRMFSGNLIQHQELNLTDSFTRVIQKQHSTGRRHGDAGTAPAG</sequence>
<dbReference type="PANTHER" id="PTHR43212">
    <property type="entry name" value="QUERCETIN 2,3-DIOXYGENASE"/>
    <property type="match status" value="1"/>
</dbReference>
<dbReference type="PANTHER" id="PTHR43212:SF3">
    <property type="entry name" value="QUERCETIN 2,3-DIOXYGENASE"/>
    <property type="match status" value="1"/>
</dbReference>
<dbReference type="Gene3D" id="2.60.120.10">
    <property type="entry name" value="Jelly Rolls"/>
    <property type="match status" value="1"/>
</dbReference>
<reference evidence="3" key="1">
    <citation type="submission" date="2018-06" db="EMBL/GenBank/DDBJ databases">
        <authorList>
            <person name="Zhirakovskaya E."/>
        </authorList>
    </citation>
    <scope>NUCLEOTIDE SEQUENCE</scope>
</reference>
<evidence type="ECO:0000313" key="3">
    <source>
        <dbReference type="EMBL" id="VAW31266.1"/>
    </source>
</evidence>
<dbReference type="AlphaFoldDB" id="A0A3B0VGS3"/>
<evidence type="ECO:0000259" key="2">
    <source>
        <dbReference type="Pfam" id="PF02678"/>
    </source>
</evidence>
<gene>
    <name evidence="3" type="ORF">MNBD_CHLOROFLEXI01-3936</name>
</gene>
<dbReference type="InterPro" id="IPR003829">
    <property type="entry name" value="Pirin_N_dom"/>
</dbReference>